<sequence length="121" mass="13905">ATKVFLQRDYSHGTACRFQTKFPPELENKIDRGIFDQTVNTINSILDDAEKVGVQSYIEGCLGCLTAYLIYSCIQTQYARNLKRLTEYITEQNQTVFVPRGLMITHPMERGLRVVSFTPYD</sequence>
<organism evidence="8 9">
    <name type="scientific">Nematostella vectensis</name>
    <name type="common">Starlet sea anemone</name>
    <dbReference type="NCBI Taxonomy" id="45351"/>
    <lineage>
        <taxon>Eukaryota</taxon>
        <taxon>Metazoa</taxon>
        <taxon>Cnidaria</taxon>
        <taxon>Anthozoa</taxon>
        <taxon>Hexacorallia</taxon>
        <taxon>Actiniaria</taxon>
        <taxon>Edwardsiidae</taxon>
        <taxon>Nematostella</taxon>
    </lineage>
</organism>
<dbReference type="InterPro" id="IPR051371">
    <property type="entry name" value="Ras_palmitoyltransferase"/>
</dbReference>
<dbReference type="Proteomes" id="UP000001593">
    <property type="component" value="Unassembled WGS sequence"/>
</dbReference>
<protein>
    <recommendedName>
        <fullName evidence="4">Ras modification protein ERF4</fullName>
    </recommendedName>
</protein>
<dbReference type="PANTHER" id="PTHR13254:SF0">
    <property type="entry name" value="GOLGIN SUBFAMILY A MEMBER 7_ERF4 DOMAIN-CONTAINING PROTEIN"/>
    <property type="match status" value="1"/>
</dbReference>
<proteinExistence type="inferred from homology"/>
<dbReference type="OrthoDB" id="2190159at2759"/>
<feature type="non-terminal residue" evidence="8">
    <location>
        <position position="1"/>
    </location>
</feature>
<dbReference type="GO" id="GO:0006612">
    <property type="term" value="P:protein targeting to membrane"/>
    <property type="evidence" value="ECO:0000318"/>
    <property type="project" value="GO_Central"/>
</dbReference>
<evidence type="ECO:0000256" key="6">
    <source>
        <dbReference type="ARBA" id="ARBA00023136"/>
    </source>
</evidence>
<evidence type="ECO:0000256" key="5">
    <source>
        <dbReference type="ARBA" id="ARBA00022824"/>
    </source>
</evidence>
<comment type="subcellular location">
    <subcellularLocation>
        <location evidence="1">Endoplasmic reticulum membrane</location>
        <topology evidence="1">Peripheral membrane protein</topology>
    </subcellularLocation>
</comment>
<dbReference type="eggNOG" id="KOG4069">
    <property type="taxonomic scope" value="Eukaryota"/>
</dbReference>
<dbReference type="InParanoid" id="A7SVB8"/>
<feature type="domain" description="Golgin subfamily A member 7/ERF4" evidence="7">
    <location>
        <begin position="4"/>
        <end position="115"/>
    </location>
</feature>
<dbReference type="FunCoup" id="A7SVB8">
    <property type="interactions" value="478"/>
</dbReference>
<comment type="subunit">
    <text evidence="3">Interacts with ERF2.</text>
</comment>
<reference evidence="8 9" key="1">
    <citation type="journal article" date="2007" name="Science">
        <title>Sea anemone genome reveals ancestral eumetazoan gene repertoire and genomic organization.</title>
        <authorList>
            <person name="Putnam N.H."/>
            <person name="Srivastava M."/>
            <person name="Hellsten U."/>
            <person name="Dirks B."/>
            <person name="Chapman J."/>
            <person name="Salamov A."/>
            <person name="Terry A."/>
            <person name="Shapiro H."/>
            <person name="Lindquist E."/>
            <person name="Kapitonov V.V."/>
            <person name="Jurka J."/>
            <person name="Genikhovich G."/>
            <person name="Grigoriev I.V."/>
            <person name="Lucas S.M."/>
            <person name="Steele R.E."/>
            <person name="Finnerty J.R."/>
            <person name="Technau U."/>
            <person name="Martindale M.Q."/>
            <person name="Rokhsar D.S."/>
        </authorList>
    </citation>
    <scope>NUCLEOTIDE SEQUENCE [LARGE SCALE GENOMIC DNA]</scope>
    <source>
        <strain evidence="9">CH2 X CH6</strain>
    </source>
</reference>
<dbReference type="STRING" id="45351.A7SVB8"/>
<gene>
    <name evidence="8" type="ORF">NEMVEDRAFT_v1g4557</name>
</gene>
<comment type="similarity">
    <text evidence="2">Belongs to the ERF4 family.</text>
</comment>
<dbReference type="Pfam" id="PF10256">
    <property type="entry name" value="Erf4"/>
    <property type="match status" value="1"/>
</dbReference>
<evidence type="ECO:0000259" key="7">
    <source>
        <dbReference type="Pfam" id="PF10256"/>
    </source>
</evidence>
<dbReference type="AlphaFoldDB" id="A7SVB8"/>
<evidence type="ECO:0000256" key="4">
    <source>
        <dbReference type="ARBA" id="ARBA00018463"/>
    </source>
</evidence>
<evidence type="ECO:0000256" key="1">
    <source>
        <dbReference type="ARBA" id="ARBA00004406"/>
    </source>
</evidence>
<dbReference type="GO" id="GO:0005789">
    <property type="term" value="C:endoplasmic reticulum membrane"/>
    <property type="evidence" value="ECO:0007669"/>
    <property type="project" value="UniProtKB-SubCell"/>
</dbReference>
<evidence type="ECO:0000313" key="8">
    <source>
        <dbReference type="EMBL" id="EDO32344.1"/>
    </source>
</evidence>
<dbReference type="EMBL" id="DS469831">
    <property type="protein sequence ID" value="EDO32344.1"/>
    <property type="molecule type" value="Genomic_DNA"/>
</dbReference>
<accession>A7SVB8</accession>
<keyword evidence="9" id="KW-1185">Reference proteome</keyword>
<evidence type="ECO:0000256" key="2">
    <source>
        <dbReference type="ARBA" id="ARBA00007732"/>
    </source>
</evidence>
<dbReference type="PANTHER" id="PTHR13254">
    <property type="entry name" value="GOLGI AUTOANTIGEN, GOLGIN SUBFAMILY A, 7"/>
    <property type="match status" value="1"/>
</dbReference>
<dbReference type="HOGENOM" id="CLU_130071_0_1_1"/>
<keyword evidence="6" id="KW-0472">Membrane</keyword>
<evidence type="ECO:0000256" key="3">
    <source>
        <dbReference type="ARBA" id="ARBA00011396"/>
    </source>
</evidence>
<evidence type="ECO:0000313" key="9">
    <source>
        <dbReference type="Proteomes" id="UP000001593"/>
    </source>
</evidence>
<dbReference type="GO" id="GO:0002178">
    <property type="term" value="C:palmitoyltransferase complex"/>
    <property type="evidence" value="ECO:0000318"/>
    <property type="project" value="GO_Central"/>
</dbReference>
<name>A7SVB8_NEMVE</name>
<dbReference type="InterPro" id="IPR019383">
    <property type="entry name" value="Golgin_A_7/ERF4"/>
</dbReference>
<dbReference type="PhylomeDB" id="A7SVB8"/>
<keyword evidence="5" id="KW-0256">Endoplasmic reticulum</keyword>
<feature type="non-terminal residue" evidence="8">
    <location>
        <position position="121"/>
    </location>
</feature>
<dbReference type="KEGG" id="nve:5503359"/>
<dbReference type="OMA" id="WENTITR"/>